<reference evidence="2 3" key="1">
    <citation type="submission" date="2024-09" db="EMBL/GenBank/DDBJ databases">
        <authorList>
            <person name="Sun Q."/>
            <person name="Mori K."/>
        </authorList>
    </citation>
    <scope>NUCLEOTIDE SEQUENCE [LARGE SCALE GENOMIC DNA]</scope>
    <source>
        <strain evidence="2 3">JCM 3143</strain>
    </source>
</reference>
<comment type="caution">
    <text evidence="2">The sequence shown here is derived from an EMBL/GenBank/DDBJ whole genome shotgun (WGS) entry which is preliminary data.</text>
</comment>
<feature type="region of interest" description="Disordered" evidence="1">
    <location>
        <begin position="96"/>
        <end position="116"/>
    </location>
</feature>
<proteinExistence type="predicted"/>
<feature type="compositionally biased region" description="Basic residues" evidence="1">
    <location>
        <begin position="105"/>
        <end position="116"/>
    </location>
</feature>
<dbReference type="RefSeq" id="WP_345003453.1">
    <property type="nucleotide sequence ID" value="NZ_BAAAXV010000012.1"/>
</dbReference>
<evidence type="ECO:0000313" key="2">
    <source>
        <dbReference type="EMBL" id="MFB9629419.1"/>
    </source>
</evidence>
<dbReference type="PANTHER" id="PTHR43383">
    <property type="entry name" value="NODULIN 6"/>
    <property type="match status" value="1"/>
</dbReference>
<evidence type="ECO:0000256" key="1">
    <source>
        <dbReference type="SAM" id="MobiDB-lite"/>
    </source>
</evidence>
<accession>A0ABV5SCY9</accession>
<dbReference type="EMBL" id="JBHMBW010000057">
    <property type="protein sequence ID" value="MFB9629419.1"/>
    <property type="molecule type" value="Genomic_DNA"/>
</dbReference>
<dbReference type="Proteomes" id="UP001589532">
    <property type="component" value="Unassembled WGS sequence"/>
</dbReference>
<sequence>MTSGASLKPGACWEVPGGRPVVAQSLEVAPFAKLCCSSDVWGPAELHHLGATPWLRALARVLGEFVADGEWSAGQAARVAAMVGAGNARRVYDLTAPQALTPSRSRGRGRSHGLTP</sequence>
<name>A0ABV5SCY9_9ACTN</name>
<evidence type="ECO:0008006" key="4">
    <source>
        <dbReference type="Google" id="ProtNLM"/>
    </source>
</evidence>
<organism evidence="2 3">
    <name type="scientific">Nonomuraea helvata</name>
    <dbReference type="NCBI Taxonomy" id="37484"/>
    <lineage>
        <taxon>Bacteria</taxon>
        <taxon>Bacillati</taxon>
        <taxon>Actinomycetota</taxon>
        <taxon>Actinomycetes</taxon>
        <taxon>Streptosporangiales</taxon>
        <taxon>Streptosporangiaceae</taxon>
        <taxon>Nonomuraea</taxon>
    </lineage>
</organism>
<dbReference type="PANTHER" id="PTHR43383:SF2">
    <property type="entry name" value="AMIDOHYDROLASE 2 FAMILY PROTEIN"/>
    <property type="match status" value="1"/>
</dbReference>
<evidence type="ECO:0000313" key="3">
    <source>
        <dbReference type="Proteomes" id="UP001589532"/>
    </source>
</evidence>
<keyword evidence="3" id="KW-1185">Reference proteome</keyword>
<protein>
    <recommendedName>
        <fullName evidence="4">Amidohydrolase-related domain-containing protein</fullName>
    </recommendedName>
</protein>
<gene>
    <name evidence="2" type="ORF">ACFFSA_40635</name>
</gene>
<dbReference type="Gene3D" id="3.20.20.140">
    <property type="entry name" value="Metal-dependent hydrolases"/>
    <property type="match status" value="1"/>
</dbReference>